<dbReference type="AlphaFoldDB" id="A0A4R2K3E0"/>
<organism evidence="5 6">
    <name type="scientific">Caldanaerobacter subterraneus</name>
    <dbReference type="NCBI Taxonomy" id="911092"/>
    <lineage>
        <taxon>Bacteria</taxon>
        <taxon>Bacillati</taxon>
        <taxon>Bacillota</taxon>
        <taxon>Clostridia</taxon>
        <taxon>Thermoanaerobacterales</taxon>
        <taxon>Thermoanaerobacteraceae</taxon>
        <taxon>Caldanaerobacter</taxon>
    </lineage>
</organism>
<dbReference type="InterPro" id="IPR027417">
    <property type="entry name" value="P-loop_NTPase"/>
</dbReference>
<dbReference type="Gene3D" id="3.40.50.300">
    <property type="entry name" value="P-loop containing nucleotide triphosphate hydrolases"/>
    <property type="match status" value="1"/>
</dbReference>
<feature type="domain" description="ABC transporter" evidence="4">
    <location>
        <begin position="26"/>
        <end position="262"/>
    </location>
</feature>
<dbReference type="PANTHER" id="PTHR42711">
    <property type="entry name" value="ABC TRANSPORTER ATP-BINDING PROTEIN"/>
    <property type="match status" value="1"/>
</dbReference>
<dbReference type="SUPFAM" id="SSF52540">
    <property type="entry name" value="P-loop containing nucleoside triphosphate hydrolases"/>
    <property type="match status" value="1"/>
</dbReference>
<evidence type="ECO:0000259" key="4">
    <source>
        <dbReference type="PROSITE" id="PS50893"/>
    </source>
</evidence>
<keyword evidence="2" id="KW-0547">Nucleotide-binding</keyword>
<evidence type="ECO:0000313" key="6">
    <source>
        <dbReference type="Proteomes" id="UP000294886"/>
    </source>
</evidence>
<keyword evidence="3 5" id="KW-0067">ATP-binding</keyword>
<evidence type="ECO:0000313" key="5">
    <source>
        <dbReference type="EMBL" id="TCO66312.1"/>
    </source>
</evidence>
<evidence type="ECO:0000256" key="1">
    <source>
        <dbReference type="ARBA" id="ARBA00022448"/>
    </source>
</evidence>
<evidence type="ECO:0000256" key="3">
    <source>
        <dbReference type="ARBA" id="ARBA00022840"/>
    </source>
</evidence>
<keyword evidence="1" id="KW-0813">Transport</keyword>
<dbReference type="EMBL" id="SLWU01000010">
    <property type="protein sequence ID" value="TCO66312.1"/>
    <property type="molecule type" value="Genomic_DNA"/>
</dbReference>
<dbReference type="PROSITE" id="PS50893">
    <property type="entry name" value="ABC_TRANSPORTER_2"/>
    <property type="match status" value="1"/>
</dbReference>
<evidence type="ECO:0000256" key="2">
    <source>
        <dbReference type="ARBA" id="ARBA00022741"/>
    </source>
</evidence>
<gene>
    <name evidence="5" type="ORF">EV203_1108</name>
</gene>
<sequence length="338" mass="38781">MSRYVIEVANLTKIYRRQVKEAGLIESVKSIFKPLYEEVEALRGVSFNVGEGEIVGYIGPNGAGKTTTLKILAGVLFPTEGEVRVLDEIPYKRSKKFLSKVSFIMASRGFLEEVAWDLPVLDGFYFIKEIYNLSYSEYKNRVDKLSEMMKIEDILKSPVRNLSHGQRKKAEIVANLLWEPKLILLDEPTLGLDIFSQNELHNFLKEYVKDYKATVILTSHNMKDIEKCASRVIMIDKGRKLYDGDIEGLKKKIFGRKFIKICFDEVFDESLEKKFLSIEGVSVISKEENCLTISAEESISKDVAKEILNKYNISDIEIMDPTLEEVVYRFYSEGKEND</sequence>
<dbReference type="GO" id="GO:0016887">
    <property type="term" value="F:ATP hydrolysis activity"/>
    <property type="evidence" value="ECO:0007669"/>
    <property type="project" value="InterPro"/>
</dbReference>
<dbReference type="SMART" id="SM00382">
    <property type="entry name" value="AAA"/>
    <property type="match status" value="1"/>
</dbReference>
<dbReference type="InterPro" id="IPR003439">
    <property type="entry name" value="ABC_transporter-like_ATP-bd"/>
</dbReference>
<dbReference type="RefSeq" id="WP_132039580.1">
    <property type="nucleotide sequence ID" value="NZ_SLWU01000010.1"/>
</dbReference>
<accession>A0A4R2K3E0</accession>
<dbReference type="GO" id="GO:0005524">
    <property type="term" value="F:ATP binding"/>
    <property type="evidence" value="ECO:0007669"/>
    <property type="project" value="UniProtKB-KW"/>
</dbReference>
<name>A0A4R2K3E0_9THEO</name>
<dbReference type="InterPro" id="IPR017871">
    <property type="entry name" value="ABC_transporter-like_CS"/>
</dbReference>
<protein>
    <submittedName>
        <fullName evidence="5">ABC-2 type transport system ATP-binding protein</fullName>
    </submittedName>
</protein>
<proteinExistence type="predicted"/>
<dbReference type="InterPro" id="IPR050763">
    <property type="entry name" value="ABC_transporter_ATP-binding"/>
</dbReference>
<dbReference type="Pfam" id="PF00005">
    <property type="entry name" value="ABC_tran"/>
    <property type="match status" value="1"/>
</dbReference>
<reference evidence="5 6" key="1">
    <citation type="submission" date="2019-03" db="EMBL/GenBank/DDBJ databases">
        <title>Genomic Encyclopedia of Type Strains, Phase IV (KMG-IV): sequencing the most valuable type-strain genomes for metagenomic binning, comparative biology and taxonomic classification.</title>
        <authorList>
            <person name="Goeker M."/>
        </authorList>
    </citation>
    <scope>NUCLEOTIDE SEQUENCE [LARGE SCALE GENOMIC DNA]</scope>
    <source>
        <strain evidence="5 6">DSM 13054</strain>
    </source>
</reference>
<dbReference type="InterPro" id="IPR003593">
    <property type="entry name" value="AAA+_ATPase"/>
</dbReference>
<dbReference type="Proteomes" id="UP000294886">
    <property type="component" value="Unassembled WGS sequence"/>
</dbReference>
<dbReference type="PANTHER" id="PTHR42711:SF4">
    <property type="entry name" value="ABC TRANSPORTER RELATED"/>
    <property type="match status" value="1"/>
</dbReference>
<comment type="caution">
    <text evidence="5">The sequence shown here is derived from an EMBL/GenBank/DDBJ whole genome shotgun (WGS) entry which is preliminary data.</text>
</comment>
<dbReference type="CDD" id="cd03267">
    <property type="entry name" value="ABC_NatA_like"/>
    <property type="match status" value="1"/>
</dbReference>
<dbReference type="PROSITE" id="PS00211">
    <property type="entry name" value="ABC_TRANSPORTER_1"/>
    <property type="match status" value="1"/>
</dbReference>